<protein>
    <recommendedName>
        <fullName evidence="4">GNAT family N-acetyltransferase</fullName>
    </recommendedName>
</protein>
<evidence type="ECO:0000313" key="2">
    <source>
        <dbReference type="EMBL" id="GIN20165.1"/>
    </source>
</evidence>
<evidence type="ECO:0008006" key="4">
    <source>
        <dbReference type="Google" id="ProtNLM"/>
    </source>
</evidence>
<dbReference type="EMBL" id="BOQT01000003">
    <property type="protein sequence ID" value="GIN20165.1"/>
    <property type="molecule type" value="Genomic_DNA"/>
</dbReference>
<comment type="caution">
    <text evidence="2">The sequence shown here is derived from an EMBL/GenBank/DDBJ whole genome shotgun (WGS) entry which is preliminary data.</text>
</comment>
<evidence type="ECO:0000313" key="3">
    <source>
        <dbReference type="Proteomes" id="UP000680279"/>
    </source>
</evidence>
<accession>A0ABQ4K564</accession>
<keyword evidence="1" id="KW-0175">Coiled coil</keyword>
<evidence type="ECO:0000256" key="1">
    <source>
        <dbReference type="SAM" id="Coils"/>
    </source>
</evidence>
<proteinExistence type="predicted"/>
<feature type="coiled-coil region" evidence="1">
    <location>
        <begin position="26"/>
        <end position="53"/>
    </location>
</feature>
<sequence>MIIRKVQKRDVGKLETFFKICLADLVKRESKELDLIEEEVDQLNRIVKESLADSKIAFFLLGS</sequence>
<keyword evidence="3" id="KW-1185">Reference proteome</keyword>
<reference evidence="2 3" key="1">
    <citation type="submission" date="2021-03" db="EMBL/GenBank/DDBJ databases">
        <title>Antimicrobial resistance genes in bacteria isolated from Japanese honey, and their potential for conferring macrolide and lincosamide resistance in the American foulbrood pathogen Paenibacillus larvae.</title>
        <authorList>
            <person name="Okamoto M."/>
            <person name="Kumagai M."/>
            <person name="Kanamori H."/>
            <person name="Takamatsu D."/>
        </authorList>
    </citation>
    <scope>NUCLEOTIDE SEQUENCE [LARGE SCALE GENOMIC DNA]</scope>
    <source>
        <strain evidence="2 3">J1TS3</strain>
    </source>
</reference>
<dbReference type="Proteomes" id="UP000680279">
    <property type="component" value="Unassembled WGS sequence"/>
</dbReference>
<name>A0ABQ4K564_9BACI</name>
<organism evidence="2 3">
    <name type="scientific">Siminovitchia fordii</name>
    <dbReference type="NCBI Taxonomy" id="254759"/>
    <lineage>
        <taxon>Bacteria</taxon>
        <taxon>Bacillati</taxon>
        <taxon>Bacillota</taxon>
        <taxon>Bacilli</taxon>
        <taxon>Bacillales</taxon>
        <taxon>Bacillaceae</taxon>
        <taxon>Siminovitchia</taxon>
    </lineage>
</organism>
<gene>
    <name evidence="2" type="ORF">J1TS3_12990</name>
</gene>
<dbReference type="RefSeq" id="WP_018705687.1">
    <property type="nucleotide sequence ID" value="NZ_BOQT01000003.1"/>
</dbReference>